<organism evidence="1 2">
    <name type="scientific">Ottowia thiooxydans</name>
    <dbReference type="NCBI Taxonomy" id="219182"/>
    <lineage>
        <taxon>Bacteria</taxon>
        <taxon>Pseudomonadati</taxon>
        <taxon>Pseudomonadota</taxon>
        <taxon>Betaproteobacteria</taxon>
        <taxon>Burkholderiales</taxon>
        <taxon>Comamonadaceae</taxon>
        <taxon>Ottowia</taxon>
    </lineage>
</organism>
<proteinExistence type="predicted"/>
<dbReference type="EMBL" id="JBEPSH010000004">
    <property type="protein sequence ID" value="MET4577090.1"/>
    <property type="molecule type" value="Genomic_DNA"/>
</dbReference>
<dbReference type="GO" id="GO:0004300">
    <property type="term" value="F:enoyl-CoA hydratase activity"/>
    <property type="evidence" value="ECO:0007669"/>
    <property type="project" value="UniProtKB-EC"/>
</dbReference>
<dbReference type="InterPro" id="IPR029045">
    <property type="entry name" value="ClpP/crotonase-like_dom_sf"/>
</dbReference>
<dbReference type="CDD" id="cd06558">
    <property type="entry name" value="crotonase-like"/>
    <property type="match status" value="1"/>
</dbReference>
<keyword evidence="1" id="KW-0456">Lyase</keyword>
<dbReference type="PANTHER" id="PTHR11941:SF54">
    <property type="entry name" value="ENOYL-COA HYDRATASE, MITOCHONDRIAL"/>
    <property type="match status" value="1"/>
</dbReference>
<sequence>MPLIRTEIQDHIAVVTLDSPPVNAVNADFMRELIAAFDRFNDLDDVRVVILTGAGKAFCAGADIKARAGKVFEPGERWEHNRLAREVSYSIMECKKPVIAAVNGPALGAGMGIVASCDILMCSETAVFGLPEVDVGLMGGGRHTQRICGLSLTRRMMITGDRISGAEFYRRGIVEACVPADQLMPTAMEMARRIASKSPLASRTAKQAASTIEFMALRDGYRFEQNMTAELSKSDDSREAMRAFAEKRAPVFTGS</sequence>
<dbReference type="InterPro" id="IPR001753">
    <property type="entry name" value="Enoyl-CoA_hydra/iso"/>
</dbReference>
<dbReference type="Proteomes" id="UP001549320">
    <property type="component" value="Unassembled WGS sequence"/>
</dbReference>
<dbReference type="PANTHER" id="PTHR11941">
    <property type="entry name" value="ENOYL-COA HYDRATASE-RELATED"/>
    <property type="match status" value="1"/>
</dbReference>
<dbReference type="NCBIfam" id="NF005073">
    <property type="entry name" value="PRK06495.1"/>
    <property type="match status" value="1"/>
</dbReference>
<dbReference type="Pfam" id="PF00378">
    <property type="entry name" value="ECH_1"/>
    <property type="match status" value="1"/>
</dbReference>
<accession>A0ABV2Q7X6</accession>
<reference evidence="1 2" key="1">
    <citation type="submission" date="2024-06" db="EMBL/GenBank/DDBJ databases">
        <title>Sorghum-associated microbial communities from plants grown in Nebraska, USA.</title>
        <authorList>
            <person name="Schachtman D."/>
        </authorList>
    </citation>
    <scope>NUCLEOTIDE SEQUENCE [LARGE SCALE GENOMIC DNA]</scope>
    <source>
        <strain evidence="1 2">2709</strain>
    </source>
</reference>
<evidence type="ECO:0000313" key="2">
    <source>
        <dbReference type="Proteomes" id="UP001549320"/>
    </source>
</evidence>
<dbReference type="RefSeq" id="WP_354443184.1">
    <property type="nucleotide sequence ID" value="NZ_JBEPSH010000004.1"/>
</dbReference>
<keyword evidence="2" id="KW-1185">Reference proteome</keyword>
<comment type="caution">
    <text evidence="1">The sequence shown here is derived from an EMBL/GenBank/DDBJ whole genome shotgun (WGS) entry which is preliminary data.</text>
</comment>
<name>A0ABV2Q7X6_9BURK</name>
<protein>
    <submittedName>
        <fullName evidence="1">Enoyl-CoA hydratase</fullName>
        <ecNumber evidence="1">4.2.1.17</ecNumber>
    </submittedName>
</protein>
<dbReference type="Gene3D" id="3.90.226.10">
    <property type="entry name" value="2-enoyl-CoA Hydratase, Chain A, domain 1"/>
    <property type="match status" value="1"/>
</dbReference>
<dbReference type="SUPFAM" id="SSF52096">
    <property type="entry name" value="ClpP/crotonase"/>
    <property type="match status" value="1"/>
</dbReference>
<evidence type="ECO:0000313" key="1">
    <source>
        <dbReference type="EMBL" id="MET4577090.1"/>
    </source>
</evidence>
<gene>
    <name evidence="1" type="ORF">ABIE13_002201</name>
</gene>
<dbReference type="EC" id="4.2.1.17" evidence="1"/>